<dbReference type="EMBL" id="VYZN01000018">
    <property type="protein sequence ID" value="KAE9537549.1"/>
    <property type="molecule type" value="Genomic_DNA"/>
</dbReference>
<dbReference type="Proteomes" id="UP000475862">
    <property type="component" value="Unassembled WGS sequence"/>
</dbReference>
<name>A0A6G0TSC2_APHGL</name>
<keyword evidence="2" id="KW-1185">Reference proteome</keyword>
<reference evidence="1 2" key="1">
    <citation type="submission" date="2019-08" db="EMBL/GenBank/DDBJ databases">
        <title>The genome of the soybean aphid Biotype 1, its phylome, world population structure and adaptation to the North American continent.</title>
        <authorList>
            <person name="Giordano R."/>
            <person name="Donthu R.K."/>
            <person name="Hernandez A.G."/>
            <person name="Wright C.L."/>
            <person name="Zimin A.V."/>
        </authorList>
    </citation>
    <scope>NUCLEOTIDE SEQUENCE [LARGE SCALE GENOMIC DNA]</scope>
    <source>
        <tissue evidence="1">Whole aphids</tissue>
    </source>
</reference>
<protein>
    <submittedName>
        <fullName evidence="1">Uncharacterized protein</fullName>
    </submittedName>
</protein>
<comment type="caution">
    <text evidence="1">The sequence shown here is derived from an EMBL/GenBank/DDBJ whole genome shotgun (WGS) entry which is preliminary data.</text>
</comment>
<evidence type="ECO:0000313" key="1">
    <source>
        <dbReference type="EMBL" id="KAE9537549.1"/>
    </source>
</evidence>
<proteinExistence type="predicted"/>
<organism evidence="1 2">
    <name type="scientific">Aphis glycines</name>
    <name type="common">Soybean aphid</name>
    <dbReference type="NCBI Taxonomy" id="307491"/>
    <lineage>
        <taxon>Eukaryota</taxon>
        <taxon>Metazoa</taxon>
        <taxon>Ecdysozoa</taxon>
        <taxon>Arthropoda</taxon>
        <taxon>Hexapoda</taxon>
        <taxon>Insecta</taxon>
        <taxon>Pterygota</taxon>
        <taxon>Neoptera</taxon>
        <taxon>Paraneoptera</taxon>
        <taxon>Hemiptera</taxon>
        <taxon>Sternorrhyncha</taxon>
        <taxon>Aphidomorpha</taxon>
        <taxon>Aphidoidea</taxon>
        <taxon>Aphididae</taxon>
        <taxon>Aphidini</taxon>
        <taxon>Aphis</taxon>
        <taxon>Aphis</taxon>
    </lineage>
</organism>
<dbReference type="AlphaFoldDB" id="A0A6G0TSC2"/>
<accession>A0A6G0TSC2</accession>
<gene>
    <name evidence="1" type="ORF">AGLY_006572</name>
</gene>
<sequence length="250" mass="29343">MADFSYQRDSEQSEECIDFTMIITSRNNAPISNYGSGFRCKSEYPWCIIEFEFIRNMSKLRKFAILIYGIHFYELKFTELILYHHNKHNLRMCRVQTTYYNANINIILKRWSVNVTYILAVLVNTDCFKLDLSTEIIAYIDLQLSNIQLYKEFLRLFRELKFAAPIIEDLLLSMNIIITSSTIYVQYSNIVTKERAHLIGNTTPINLFDIHNISCFVICSLSSFEKFFFTHFLCSYTFTSAFIAHCGEGL</sequence>
<evidence type="ECO:0000313" key="2">
    <source>
        <dbReference type="Proteomes" id="UP000475862"/>
    </source>
</evidence>